<sequence>MRRFFLLFFLFAPFLGARAQKPTDKPALPRDPETGKVTYTAVVEVPGATQAQLKQRAVEWMRKNIGARDGAAPVEDKETGQLTVQVEQHTMAQVGIYPLPETVHSTLVLYTKEGRYKYEFTNFNAVSMGPFENDEPAVKVALGGGMIRRAWNATRNLSDHEVKEWIASLDKAMQAKTKAGNDF</sequence>
<dbReference type="EMBL" id="JAEDAE010000003">
    <property type="protein sequence ID" value="MBH8558461.1"/>
    <property type="molecule type" value="Genomic_DNA"/>
</dbReference>
<feature type="signal peptide" evidence="1">
    <location>
        <begin position="1"/>
        <end position="19"/>
    </location>
</feature>
<gene>
    <name evidence="3" type="ORF">I7X13_10415</name>
</gene>
<dbReference type="InterPro" id="IPR027823">
    <property type="entry name" value="DUF4468"/>
</dbReference>
<keyword evidence="1" id="KW-0732">Signal</keyword>
<dbReference type="Gene3D" id="3.30.530.80">
    <property type="match status" value="1"/>
</dbReference>
<evidence type="ECO:0000313" key="4">
    <source>
        <dbReference type="Proteomes" id="UP000625631"/>
    </source>
</evidence>
<name>A0ABS0Q886_9BACT</name>
<feature type="domain" description="DUF4468" evidence="2">
    <location>
        <begin position="39"/>
        <end position="124"/>
    </location>
</feature>
<dbReference type="Proteomes" id="UP000625631">
    <property type="component" value="Unassembled WGS sequence"/>
</dbReference>
<evidence type="ECO:0000313" key="3">
    <source>
        <dbReference type="EMBL" id="MBH8558461.1"/>
    </source>
</evidence>
<comment type="caution">
    <text evidence="3">The sequence shown here is derived from an EMBL/GenBank/DDBJ whole genome shotgun (WGS) entry which is preliminary data.</text>
</comment>
<reference evidence="3 4" key="1">
    <citation type="submission" date="2020-12" db="EMBL/GenBank/DDBJ databases">
        <title>Hymenobacter sp.</title>
        <authorList>
            <person name="Kim M.K."/>
        </authorList>
    </citation>
    <scope>NUCLEOTIDE SEQUENCE [LARGE SCALE GENOMIC DNA]</scope>
    <source>
        <strain evidence="3 4">BT442</strain>
    </source>
</reference>
<organism evidence="3 4">
    <name type="scientific">Hymenobacter negativus</name>
    <dbReference type="NCBI Taxonomy" id="2795026"/>
    <lineage>
        <taxon>Bacteria</taxon>
        <taxon>Pseudomonadati</taxon>
        <taxon>Bacteroidota</taxon>
        <taxon>Cytophagia</taxon>
        <taxon>Cytophagales</taxon>
        <taxon>Hymenobacteraceae</taxon>
        <taxon>Hymenobacter</taxon>
    </lineage>
</organism>
<evidence type="ECO:0000256" key="1">
    <source>
        <dbReference type="SAM" id="SignalP"/>
    </source>
</evidence>
<keyword evidence="4" id="KW-1185">Reference proteome</keyword>
<evidence type="ECO:0000259" key="2">
    <source>
        <dbReference type="Pfam" id="PF14730"/>
    </source>
</evidence>
<protein>
    <submittedName>
        <fullName evidence="3">DUF4468 domain-containing protein</fullName>
    </submittedName>
</protein>
<dbReference type="Pfam" id="PF14730">
    <property type="entry name" value="DUF4468"/>
    <property type="match status" value="1"/>
</dbReference>
<feature type="chain" id="PRO_5046896631" evidence="1">
    <location>
        <begin position="20"/>
        <end position="183"/>
    </location>
</feature>
<accession>A0ABS0Q886</accession>
<proteinExistence type="predicted"/>
<dbReference type="RefSeq" id="WP_198067976.1">
    <property type="nucleotide sequence ID" value="NZ_JAEDAD010000002.1"/>
</dbReference>